<proteinExistence type="predicted"/>
<reference evidence="3 4" key="1">
    <citation type="submission" date="2020-02" db="EMBL/GenBank/DDBJ databases">
        <title>Draft genome sequence of Limisphaera ngatamarikiensis NGM72.4T, a thermophilic Verrucomicrobia grouped in subdivision 3.</title>
        <authorList>
            <person name="Carere C.R."/>
            <person name="Steen J."/>
            <person name="Hugenholtz P."/>
            <person name="Stott M.B."/>
        </authorList>
    </citation>
    <scope>NUCLEOTIDE SEQUENCE [LARGE SCALE GENOMIC DNA]</scope>
    <source>
        <strain evidence="3 4">NGM72.4</strain>
    </source>
</reference>
<feature type="domain" description="Bacterial Pleckstrin homology" evidence="2">
    <location>
        <begin position="72"/>
        <end position="167"/>
    </location>
</feature>
<dbReference type="InterPro" id="IPR027783">
    <property type="entry name" value="Bacterial_PH-related"/>
</dbReference>
<keyword evidence="4" id="KW-1185">Reference proteome</keyword>
<evidence type="ECO:0000313" key="4">
    <source>
        <dbReference type="Proteomes" id="UP000477311"/>
    </source>
</evidence>
<dbReference type="AlphaFoldDB" id="A0A6M1RRW3"/>
<feature type="transmembrane region" description="Helical" evidence="1">
    <location>
        <begin position="108"/>
        <end position="126"/>
    </location>
</feature>
<feature type="transmembrane region" description="Helical" evidence="1">
    <location>
        <begin position="49"/>
        <end position="70"/>
    </location>
</feature>
<evidence type="ECO:0000256" key="1">
    <source>
        <dbReference type="SAM" id="Phobius"/>
    </source>
</evidence>
<keyword evidence="1" id="KW-0472">Membrane</keyword>
<comment type="caution">
    <text evidence="3">The sequence shown here is derived from an EMBL/GenBank/DDBJ whole genome shotgun (WGS) entry which is preliminary data.</text>
</comment>
<sequence length="178" mass="20079">MNSISKSYEPREFGAPWGWGNRLTTAIVLVVAVVTPVLVAGAQQPRSRGWAWVSVFSIWVILGLCALFAVRGYALRHGELWIRRPFWWTRIPLDGLRSARVDPDALRGAVRLWGMGGFLAIVGWFYSKRLGRFRAWVTDSSRCVVLEWDGRTVVISPADPAAFVRALGFEPEPVRRQL</sequence>
<dbReference type="Proteomes" id="UP000477311">
    <property type="component" value="Unassembled WGS sequence"/>
</dbReference>
<dbReference type="EMBL" id="JAAKYA010000012">
    <property type="protein sequence ID" value="NGO38224.1"/>
    <property type="molecule type" value="Genomic_DNA"/>
</dbReference>
<keyword evidence="1" id="KW-1133">Transmembrane helix</keyword>
<dbReference type="Pfam" id="PF10882">
    <property type="entry name" value="bPH_5"/>
    <property type="match status" value="1"/>
</dbReference>
<accession>A0A6M1RRW3</accession>
<evidence type="ECO:0000313" key="3">
    <source>
        <dbReference type="EMBL" id="NGO38224.1"/>
    </source>
</evidence>
<keyword evidence="1" id="KW-0812">Transmembrane</keyword>
<organism evidence="3 4">
    <name type="scientific">Limisphaera ngatamarikiensis</name>
    <dbReference type="NCBI Taxonomy" id="1324935"/>
    <lineage>
        <taxon>Bacteria</taxon>
        <taxon>Pseudomonadati</taxon>
        <taxon>Verrucomicrobiota</taxon>
        <taxon>Verrucomicrobiia</taxon>
        <taxon>Limisphaerales</taxon>
        <taxon>Limisphaeraceae</taxon>
        <taxon>Limisphaera</taxon>
    </lineage>
</organism>
<protein>
    <recommendedName>
        <fullName evidence="2">Bacterial Pleckstrin homology domain-containing protein</fullName>
    </recommendedName>
</protein>
<feature type="transmembrane region" description="Helical" evidence="1">
    <location>
        <begin position="23"/>
        <end position="42"/>
    </location>
</feature>
<name>A0A6M1RRW3_9BACT</name>
<evidence type="ECO:0000259" key="2">
    <source>
        <dbReference type="Pfam" id="PF10882"/>
    </source>
</evidence>
<gene>
    <name evidence="3" type="ORF">G4L39_02280</name>
</gene>
<dbReference type="RefSeq" id="WP_165105579.1">
    <property type="nucleotide sequence ID" value="NZ_JAAKYA010000012.1"/>
</dbReference>